<sequence>MGDEKVNLSFKLVMQPEKLSCLCRSKKKVVLPARSRRRGVANTTTCCLLLPTTEEDDEECDIVSNFVFFFLQNRKRDENVWLPSGLDLITHIALRWEELSNHLHTCLGNNGTMSVFPEMLPYSRRYPLMPRQFGIIHRIRVHCTQTLSCLPLSLLRVVLGTREKTPFPLSQCSKQVSTNPLCPVTRRDFRGMNQVLLHCMGGGGAEVTGSAEDNGSYCGVELLVPRVGEDPGILVVDERSAALRREKVFLER</sequence>
<dbReference type="Proteomes" id="UP000198287">
    <property type="component" value="Unassembled WGS sequence"/>
</dbReference>
<evidence type="ECO:0000313" key="2">
    <source>
        <dbReference type="Proteomes" id="UP000198287"/>
    </source>
</evidence>
<keyword evidence="2" id="KW-1185">Reference proteome</keyword>
<evidence type="ECO:0000313" key="1">
    <source>
        <dbReference type="EMBL" id="OXA43951.1"/>
    </source>
</evidence>
<gene>
    <name evidence="1" type="ORF">Fcan01_21339</name>
</gene>
<name>A0A226DH68_FOLCA</name>
<accession>A0A226DH68</accession>
<organism evidence="1 2">
    <name type="scientific">Folsomia candida</name>
    <name type="common">Springtail</name>
    <dbReference type="NCBI Taxonomy" id="158441"/>
    <lineage>
        <taxon>Eukaryota</taxon>
        <taxon>Metazoa</taxon>
        <taxon>Ecdysozoa</taxon>
        <taxon>Arthropoda</taxon>
        <taxon>Hexapoda</taxon>
        <taxon>Collembola</taxon>
        <taxon>Entomobryomorpha</taxon>
        <taxon>Isotomoidea</taxon>
        <taxon>Isotomidae</taxon>
        <taxon>Proisotominae</taxon>
        <taxon>Folsomia</taxon>
    </lineage>
</organism>
<dbReference type="AlphaFoldDB" id="A0A226DH68"/>
<reference evidence="1 2" key="1">
    <citation type="submission" date="2015-12" db="EMBL/GenBank/DDBJ databases">
        <title>The genome of Folsomia candida.</title>
        <authorList>
            <person name="Faddeeva A."/>
            <person name="Derks M.F."/>
            <person name="Anvar Y."/>
            <person name="Smit S."/>
            <person name="Van Straalen N."/>
            <person name="Roelofs D."/>
        </authorList>
    </citation>
    <scope>NUCLEOTIDE SEQUENCE [LARGE SCALE GENOMIC DNA]</scope>
    <source>
        <strain evidence="1 2">VU population</strain>
        <tissue evidence="1">Whole body</tissue>
    </source>
</reference>
<proteinExistence type="predicted"/>
<comment type="caution">
    <text evidence="1">The sequence shown here is derived from an EMBL/GenBank/DDBJ whole genome shotgun (WGS) entry which is preliminary data.</text>
</comment>
<protein>
    <submittedName>
        <fullName evidence="1">Uncharacterized protein</fullName>
    </submittedName>
</protein>
<dbReference type="EMBL" id="LNIX01000020">
    <property type="protein sequence ID" value="OXA43951.1"/>
    <property type="molecule type" value="Genomic_DNA"/>
</dbReference>